<dbReference type="AlphaFoldDB" id="A0A806J541"/>
<reference evidence="4 5" key="1">
    <citation type="journal article" date="2013" name="PLoS ONE">
        <title>Complete Genome Analysis of a Haemophilus parasuis Serovar 12 Strain from China.</title>
        <authorList>
            <person name="Li Y."/>
            <person name="Kwok A.H."/>
            <person name="Jiang J."/>
            <person name="Zou Y."/>
            <person name="Zheng F."/>
            <person name="Chen P."/>
            <person name="Hou C."/>
            <person name="Leung F.C."/>
            <person name="Jiang P."/>
        </authorList>
    </citation>
    <scope>NUCLEOTIDE SEQUENCE [LARGE SCALE GENOMIC DNA]</scope>
    <source>
        <strain evidence="4 5">ZJ0906</strain>
    </source>
</reference>
<evidence type="ECO:0000313" key="5">
    <source>
        <dbReference type="Proteomes" id="UP000014672"/>
    </source>
</evidence>
<dbReference type="KEGG" id="hpaz:K756_07240"/>
<proteinExistence type="predicted"/>
<feature type="transmembrane region" description="Helical" evidence="3">
    <location>
        <begin position="29"/>
        <end position="49"/>
    </location>
</feature>
<evidence type="ECO:0000313" key="4">
    <source>
        <dbReference type="EMBL" id="AGO16604.1"/>
    </source>
</evidence>
<organism evidence="4 5">
    <name type="scientific">Glaesserella parasuis ZJ0906</name>
    <dbReference type="NCBI Taxonomy" id="1322346"/>
    <lineage>
        <taxon>Bacteria</taxon>
        <taxon>Pseudomonadati</taxon>
        <taxon>Pseudomonadota</taxon>
        <taxon>Gammaproteobacteria</taxon>
        <taxon>Pasteurellales</taxon>
        <taxon>Pasteurellaceae</taxon>
        <taxon>Glaesserella</taxon>
    </lineage>
</organism>
<protein>
    <submittedName>
        <fullName evidence="4">Chromosome segregation ATPase</fullName>
    </submittedName>
</protein>
<keyword evidence="3" id="KW-0472">Membrane</keyword>
<keyword evidence="3" id="KW-0812">Transmembrane</keyword>
<dbReference type="Proteomes" id="UP000014672">
    <property type="component" value="Chromosome"/>
</dbReference>
<keyword evidence="3" id="KW-1133">Transmembrane helix</keyword>
<feature type="region of interest" description="Disordered" evidence="2">
    <location>
        <begin position="204"/>
        <end position="233"/>
    </location>
</feature>
<evidence type="ECO:0000256" key="2">
    <source>
        <dbReference type="SAM" id="MobiDB-lite"/>
    </source>
</evidence>
<evidence type="ECO:0000256" key="3">
    <source>
        <dbReference type="SAM" id="Phobius"/>
    </source>
</evidence>
<feature type="coiled-coil region" evidence="1">
    <location>
        <begin position="50"/>
        <end position="87"/>
    </location>
</feature>
<accession>A0A806J541</accession>
<sequence length="233" mass="27803">MKLSLAKYYLMPEHPLYRGLYYLNQNKGFILSGIFLLIVAFPVGNYFYLNQKIEQQQKQLTEVKQIIEHKQQQLKLLQQRYQLAQDKSELLTKINQQIQLILDKNSVEIDSIQWNMEERKIYLLISQSTQKIFNVIAELNQLTTVKFQEIHLTKKQNRNIFNSMPLYFFKLTQENRNAIMLFLFCLSKCCYYGRSFLCQGKCPRSATNGKRSKQNDRLYANREGERNSPHHRF</sequence>
<dbReference type="EMBL" id="CP005384">
    <property type="protein sequence ID" value="AGO16604.1"/>
    <property type="molecule type" value="Genomic_DNA"/>
</dbReference>
<feature type="compositionally biased region" description="Basic and acidic residues" evidence="2">
    <location>
        <begin position="213"/>
        <end position="233"/>
    </location>
</feature>
<evidence type="ECO:0000256" key="1">
    <source>
        <dbReference type="SAM" id="Coils"/>
    </source>
</evidence>
<name>A0A806J541_GLAPU</name>
<keyword evidence="1" id="KW-0175">Coiled coil</keyword>
<gene>
    <name evidence="4" type="ORF">K756_07240</name>
</gene>